<organism evidence="2 3">
    <name type="scientific">Artemia franciscana</name>
    <name type="common">Brine shrimp</name>
    <name type="synonym">Artemia sanfranciscana</name>
    <dbReference type="NCBI Taxonomy" id="6661"/>
    <lineage>
        <taxon>Eukaryota</taxon>
        <taxon>Metazoa</taxon>
        <taxon>Ecdysozoa</taxon>
        <taxon>Arthropoda</taxon>
        <taxon>Crustacea</taxon>
        <taxon>Branchiopoda</taxon>
        <taxon>Anostraca</taxon>
        <taxon>Artemiidae</taxon>
        <taxon>Artemia</taxon>
    </lineage>
</organism>
<protein>
    <submittedName>
        <fullName evidence="2">Uncharacterized protein</fullName>
    </submittedName>
</protein>
<gene>
    <name evidence="2" type="ORF">QYM36_001359</name>
</gene>
<evidence type="ECO:0000313" key="2">
    <source>
        <dbReference type="EMBL" id="KAK2724858.1"/>
    </source>
</evidence>
<sequence>MRKQPIFKTDEIHFATARSEKTLRMKFNSVFSSISSDGHFYTVYDPEPSETAVEGPSEPEIANANEEKDGSETRLKAPTGGFQHKHLMVGMFITFAYEMKGKRGSMCEKVYGGMIDTLCPHSVKVIFLRKAGASLCCFKFHADDCDETELSRVAQILPSPVIDGKVKTDVKYKLSNEFTICYLALLTESLCPPHY</sequence>
<evidence type="ECO:0000313" key="3">
    <source>
        <dbReference type="Proteomes" id="UP001187531"/>
    </source>
</evidence>
<feature type="region of interest" description="Disordered" evidence="1">
    <location>
        <begin position="47"/>
        <end position="78"/>
    </location>
</feature>
<dbReference type="AlphaFoldDB" id="A0AA88LB29"/>
<dbReference type="EMBL" id="JAVRJZ010000003">
    <property type="protein sequence ID" value="KAK2724858.1"/>
    <property type="molecule type" value="Genomic_DNA"/>
</dbReference>
<evidence type="ECO:0000256" key="1">
    <source>
        <dbReference type="SAM" id="MobiDB-lite"/>
    </source>
</evidence>
<dbReference type="Proteomes" id="UP001187531">
    <property type="component" value="Unassembled WGS sequence"/>
</dbReference>
<name>A0AA88LB29_ARTSF</name>
<reference evidence="2" key="1">
    <citation type="submission" date="2023-07" db="EMBL/GenBank/DDBJ databases">
        <title>Chromosome-level genome assembly of Artemia franciscana.</title>
        <authorList>
            <person name="Jo E."/>
        </authorList>
    </citation>
    <scope>NUCLEOTIDE SEQUENCE</scope>
    <source>
        <tissue evidence="2">Whole body</tissue>
    </source>
</reference>
<comment type="caution">
    <text evidence="2">The sequence shown here is derived from an EMBL/GenBank/DDBJ whole genome shotgun (WGS) entry which is preliminary data.</text>
</comment>
<proteinExistence type="predicted"/>
<keyword evidence="3" id="KW-1185">Reference proteome</keyword>
<feature type="compositionally biased region" description="Basic and acidic residues" evidence="1">
    <location>
        <begin position="65"/>
        <end position="75"/>
    </location>
</feature>
<accession>A0AA88LB29</accession>